<dbReference type="InterPro" id="IPR036388">
    <property type="entry name" value="WH-like_DNA-bd_sf"/>
</dbReference>
<sequence length="304" mass="34108">MATTTDLISKINEKYGKMSKGQKLLANYIIDNYDKAVFLTAAKLGDIIGVSESTVVRFASYIGYSGYPEFQQALETMVRSKLNTTDRVEITNGGIEQNGVLREVLSSDAIKIKNTMENIDEAAFSNAVEAILNARRIYIVGIRTCSPLASFLAFYLNMIFDNVVNLQTSSASELFEQMIHIDDSDCIIGISFPRYSMRTLKALEFANNRQAHVITITDSIHSPMNLYSSCNLIAESDMHSVVDSLVAPLSVINALIVELCNRRQKDVAQTLDMIENVWSEYQFYENDEIDMVDDSIRMSYPGEF</sequence>
<evidence type="ECO:0000259" key="5">
    <source>
        <dbReference type="PROSITE" id="PS51464"/>
    </source>
</evidence>
<dbReference type="GO" id="GO:0003700">
    <property type="term" value="F:DNA-binding transcription factor activity"/>
    <property type="evidence" value="ECO:0007669"/>
    <property type="project" value="InterPro"/>
</dbReference>
<dbReference type="Gene3D" id="1.10.10.10">
    <property type="entry name" value="Winged helix-like DNA-binding domain superfamily/Winged helix DNA-binding domain"/>
    <property type="match status" value="1"/>
</dbReference>
<keyword evidence="2" id="KW-0238">DNA-binding</keyword>
<evidence type="ECO:0000256" key="3">
    <source>
        <dbReference type="ARBA" id="ARBA00023163"/>
    </source>
</evidence>
<dbReference type="InterPro" id="IPR009057">
    <property type="entry name" value="Homeodomain-like_sf"/>
</dbReference>
<keyword evidence="3" id="KW-0804">Transcription</keyword>
<dbReference type="InterPro" id="IPR047640">
    <property type="entry name" value="RpiR-like"/>
</dbReference>
<dbReference type="SUPFAM" id="SSF53697">
    <property type="entry name" value="SIS domain"/>
    <property type="match status" value="1"/>
</dbReference>
<dbReference type="PANTHER" id="PTHR30514">
    <property type="entry name" value="GLUCOKINASE"/>
    <property type="match status" value="1"/>
</dbReference>
<dbReference type="Pfam" id="PF01418">
    <property type="entry name" value="HTH_6"/>
    <property type="match status" value="1"/>
</dbReference>
<dbReference type="InterPro" id="IPR000281">
    <property type="entry name" value="HTH_RpiR"/>
</dbReference>
<dbReference type="Gene3D" id="3.40.50.10490">
    <property type="entry name" value="Glucose-6-phosphate isomerase like protein, domain 1"/>
    <property type="match status" value="1"/>
</dbReference>
<evidence type="ECO:0000313" key="7">
    <source>
        <dbReference type="Proteomes" id="UP000327030"/>
    </source>
</evidence>
<feature type="domain" description="HTH rpiR-type" evidence="4">
    <location>
        <begin position="5"/>
        <end position="81"/>
    </location>
</feature>
<evidence type="ECO:0000256" key="1">
    <source>
        <dbReference type="ARBA" id="ARBA00023015"/>
    </source>
</evidence>
<gene>
    <name evidence="6" type="ORF">FXF36_12700</name>
</gene>
<dbReference type="AlphaFoldDB" id="A0A5P6VSN7"/>
<proteinExistence type="predicted"/>
<accession>A0A5P6VSN7</accession>
<dbReference type="RefSeq" id="WP_151624663.1">
    <property type="nucleotide sequence ID" value="NZ_CP043028.1"/>
</dbReference>
<dbReference type="PANTHER" id="PTHR30514:SF18">
    <property type="entry name" value="RPIR-FAMILY TRANSCRIPTIONAL REGULATOR"/>
    <property type="match status" value="1"/>
</dbReference>
<keyword evidence="1" id="KW-0805">Transcription regulation</keyword>
<dbReference type="InterPro" id="IPR035472">
    <property type="entry name" value="RpiR-like_SIS"/>
</dbReference>
<evidence type="ECO:0000313" key="6">
    <source>
        <dbReference type="EMBL" id="QFJ55673.1"/>
    </source>
</evidence>
<dbReference type="OrthoDB" id="2930at2"/>
<dbReference type="InterPro" id="IPR046348">
    <property type="entry name" value="SIS_dom_sf"/>
</dbReference>
<dbReference type="Pfam" id="PF01380">
    <property type="entry name" value="SIS"/>
    <property type="match status" value="1"/>
</dbReference>
<dbReference type="InterPro" id="IPR001347">
    <property type="entry name" value="SIS_dom"/>
</dbReference>
<dbReference type="GO" id="GO:0003677">
    <property type="term" value="F:DNA binding"/>
    <property type="evidence" value="ECO:0007669"/>
    <property type="project" value="UniProtKB-KW"/>
</dbReference>
<evidence type="ECO:0000259" key="4">
    <source>
        <dbReference type="PROSITE" id="PS51071"/>
    </source>
</evidence>
<dbReference type="EMBL" id="CP043028">
    <property type="protein sequence ID" value="QFJ55673.1"/>
    <property type="molecule type" value="Genomic_DNA"/>
</dbReference>
<dbReference type="CDD" id="cd05013">
    <property type="entry name" value="SIS_RpiR"/>
    <property type="match status" value="1"/>
</dbReference>
<dbReference type="PROSITE" id="PS51071">
    <property type="entry name" value="HTH_RPIR"/>
    <property type="match status" value="1"/>
</dbReference>
<dbReference type="Proteomes" id="UP000327030">
    <property type="component" value="Chromosome 1"/>
</dbReference>
<dbReference type="SUPFAM" id="SSF46689">
    <property type="entry name" value="Homeodomain-like"/>
    <property type="match status" value="1"/>
</dbReference>
<reference evidence="7" key="1">
    <citation type="submission" date="2019-08" db="EMBL/GenBank/DDBJ databases">
        <title>Complete Genome Sequence of the Polysaccharide-Degrading Rumen Bacterium Pseudobutyrivibrio xylanivorans MA3014.</title>
        <authorList>
            <person name="Palevich N."/>
            <person name="Maclean P.H."/>
            <person name="Kelly W.J."/>
            <person name="Leahy S.C."/>
            <person name="Rakonjac J."/>
            <person name="Attwood G.T."/>
        </authorList>
    </citation>
    <scope>NUCLEOTIDE SEQUENCE [LARGE SCALE GENOMIC DNA]</scope>
    <source>
        <strain evidence="7">MA3014</strain>
    </source>
</reference>
<dbReference type="GO" id="GO:0097367">
    <property type="term" value="F:carbohydrate derivative binding"/>
    <property type="evidence" value="ECO:0007669"/>
    <property type="project" value="InterPro"/>
</dbReference>
<name>A0A5P6VSN7_PSEXY</name>
<evidence type="ECO:0000256" key="2">
    <source>
        <dbReference type="ARBA" id="ARBA00023125"/>
    </source>
</evidence>
<organism evidence="6 7">
    <name type="scientific">Pseudobutyrivibrio xylanivorans</name>
    <dbReference type="NCBI Taxonomy" id="185007"/>
    <lineage>
        <taxon>Bacteria</taxon>
        <taxon>Bacillati</taxon>
        <taxon>Bacillota</taxon>
        <taxon>Clostridia</taxon>
        <taxon>Lachnospirales</taxon>
        <taxon>Lachnospiraceae</taxon>
        <taxon>Pseudobutyrivibrio</taxon>
    </lineage>
</organism>
<dbReference type="GO" id="GO:1901135">
    <property type="term" value="P:carbohydrate derivative metabolic process"/>
    <property type="evidence" value="ECO:0007669"/>
    <property type="project" value="InterPro"/>
</dbReference>
<protein>
    <submittedName>
        <fullName evidence="6">MurR/RpiR family transcriptional regulator</fullName>
    </submittedName>
</protein>
<feature type="domain" description="SIS" evidence="5">
    <location>
        <begin position="127"/>
        <end position="265"/>
    </location>
</feature>
<dbReference type="PROSITE" id="PS51464">
    <property type="entry name" value="SIS"/>
    <property type="match status" value="1"/>
</dbReference>
<dbReference type="KEGG" id="pxv:FXF36_12700"/>